<comment type="similarity">
    <text evidence="2 9">Belongs to the glycosyl hydrolase 8 (cellulase D) family.</text>
</comment>
<keyword evidence="7 9" id="KW-0119">Carbohydrate metabolism</keyword>
<dbReference type="EC" id="3.2.1.-" evidence="9"/>
<dbReference type="InterPro" id="IPR012341">
    <property type="entry name" value="6hp_glycosidase-like_sf"/>
</dbReference>
<keyword evidence="11" id="KW-1185">Reference proteome</keyword>
<dbReference type="InterPro" id="IPR019834">
    <property type="entry name" value="Glyco_hydro_8_CS"/>
</dbReference>
<evidence type="ECO:0000256" key="3">
    <source>
        <dbReference type="ARBA" id="ARBA00022729"/>
    </source>
</evidence>
<evidence type="ECO:0000313" key="11">
    <source>
        <dbReference type="Proteomes" id="UP000733744"/>
    </source>
</evidence>
<keyword evidence="7 9" id="KW-0624">Polysaccharide degradation</keyword>
<comment type="caution">
    <text evidence="10">The sequence shown here is derived from an EMBL/GenBank/DDBJ whole genome shotgun (WGS) entry which is preliminary data.</text>
</comment>
<keyword evidence="5" id="KW-0136">Cellulose degradation</keyword>
<gene>
    <name evidence="10" type="ORF">EKO24_000385</name>
</gene>
<dbReference type="Proteomes" id="UP000733744">
    <property type="component" value="Unassembled WGS sequence"/>
</dbReference>
<dbReference type="Gene3D" id="1.50.10.10">
    <property type="match status" value="1"/>
</dbReference>
<evidence type="ECO:0000256" key="9">
    <source>
        <dbReference type="RuleBase" id="RU361167"/>
    </source>
</evidence>
<name>A0ABY3CHV8_9GAMM</name>
<dbReference type="PRINTS" id="PR00735">
    <property type="entry name" value="GLHYDRLASE8"/>
</dbReference>
<dbReference type="EMBL" id="RYFG02000005">
    <property type="protein sequence ID" value="TRX03589.1"/>
    <property type="molecule type" value="Genomic_DNA"/>
</dbReference>
<accession>A0ABY3CHV8</accession>
<sequence>MRASKFMHYIPVVSAFANNGIYRFIILFFCLFTFSSLLFAAPAASTEGGEWKYFKEHFISGDGRVIDSFQNDMSHSEGQGYGMLLAVKFEDRPLFDKLRQWTANNLQVRRDSLSAWGWGKRPNEEWTVIDYNNATDGDVLIAYALIQAGQKWNEKTYIKHASVIIKSLRTHLAVKLNDRTFLLSGYYGFSDAKGLVLNPAYQILSAYQAFAKVDEGQFWEKIYKDAQYLLVEAGRNSVSLPADWALAEPSGNIKIYSAKSTRFGYEAIRVLLYSAWAKLPQPDGVKNVLDYYQKHGRIPVWFDLTKEDIANETASAGFYAVFACAAEQLGDGSLAARLYEDAKQRLRNEANDYYSHALYLLASK</sequence>
<evidence type="ECO:0000256" key="7">
    <source>
        <dbReference type="ARBA" id="ARBA00023326"/>
    </source>
</evidence>
<evidence type="ECO:0000313" key="10">
    <source>
        <dbReference type="EMBL" id="TRX03589.1"/>
    </source>
</evidence>
<feature type="active site" description="Nucleophile" evidence="8">
    <location>
        <position position="136"/>
    </location>
</feature>
<evidence type="ECO:0000256" key="2">
    <source>
        <dbReference type="ARBA" id="ARBA00009209"/>
    </source>
</evidence>
<keyword evidence="6 9" id="KW-0326">Glycosidase</keyword>
<dbReference type="Pfam" id="PF01270">
    <property type="entry name" value="Glyco_hydro_8"/>
    <property type="match status" value="1"/>
</dbReference>
<dbReference type="RefSeq" id="WP_127027687.1">
    <property type="nucleotide sequence ID" value="NZ_RYFG02000005.1"/>
</dbReference>
<evidence type="ECO:0000256" key="6">
    <source>
        <dbReference type="ARBA" id="ARBA00023295"/>
    </source>
</evidence>
<dbReference type="SUPFAM" id="SSF48208">
    <property type="entry name" value="Six-hairpin glycosidases"/>
    <property type="match status" value="1"/>
</dbReference>
<proteinExistence type="inferred from homology"/>
<reference evidence="10 11" key="1">
    <citation type="journal article" date="2019" name="Antonie Van Leeuwenhoek">
        <title>Description of 'Ca. Methylobacter oryzae' KRF1, a novel species from the environmentally important Methylobacter clade 2.</title>
        <authorList>
            <person name="Khatri K."/>
            <person name="Mohite J.A."/>
            <person name="Pandit P.S."/>
            <person name="Bahulikar R."/>
            <person name="Rahalkar M.C."/>
        </authorList>
    </citation>
    <scope>NUCLEOTIDE SEQUENCE [LARGE SCALE GENOMIC DNA]</scope>
    <source>
        <strain evidence="10 11">KRF1</strain>
    </source>
</reference>
<keyword evidence="4 9" id="KW-0378">Hydrolase</keyword>
<comment type="catalytic activity">
    <reaction evidence="1">
        <text>Endohydrolysis of (1-&gt;4)-beta-D-glucosidic linkages in cellulose, lichenin and cereal beta-D-glucans.</text>
        <dbReference type="EC" id="3.2.1.4"/>
    </reaction>
</comment>
<evidence type="ECO:0000256" key="5">
    <source>
        <dbReference type="ARBA" id="ARBA00023001"/>
    </source>
</evidence>
<keyword evidence="3" id="KW-0732">Signal</keyword>
<evidence type="ECO:0000256" key="8">
    <source>
        <dbReference type="PROSITE-ProRule" id="PRU10058"/>
    </source>
</evidence>
<dbReference type="PROSITE" id="PS00812">
    <property type="entry name" value="GLYCOSYL_HYDROL_F8"/>
    <property type="match status" value="1"/>
</dbReference>
<evidence type="ECO:0000256" key="4">
    <source>
        <dbReference type="ARBA" id="ARBA00022801"/>
    </source>
</evidence>
<evidence type="ECO:0000256" key="1">
    <source>
        <dbReference type="ARBA" id="ARBA00000966"/>
    </source>
</evidence>
<protein>
    <recommendedName>
        <fullName evidence="9">Glucanase</fullName>
        <ecNumber evidence="9">3.2.1.-</ecNumber>
    </recommendedName>
</protein>
<organism evidence="10 11">
    <name type="scientific">Candidatus Methylobacter oryzae</name>
    <dbReference type="NCBI Taxonomy" id="2497749"/>
    <lineage>
        <taxon>Bacteria</taxon>
        <taxon>Pseudomonadati</taxon>
        <taxon>Pseudomonadota</taxon>
        <taxon>Gammaproteobacteria</taxon>
        <taxon>Methylococcales</taxon>
        <taxon>Methylococcaceae</taxon>
        <taxon>Methylobacter</taxon>
    </lineage>
</organism>
<dbReference type="InterPro" id="IPR008928">
    <property type="entry name" value="6-hairpin_glycosidase_sf"/>
</dbReference>
<dbReference type="InterPro" id="IPR002037">
    <property type="entry name" value="Glyco_hydro_8"/>
</dbReference>